<protein>
    <submittedName>
        <fullName evidence="3">Uncharacterized protein</fullName>
    </submittedName>
</protein>
<evidence type="ECO:0000313" key="3">
    <source>
        <dbReference type="EMBL" id="EEX75990.1"/>
    </source>
</evidence>
<dbReference type="STRING" id="546271.Selsp_2038"/>
<evidence type="ECO:0000256" key="1">
    <source>
        <dbReference type="SAM" id="Phobius"/>
    </source>
</evidence>
<feature type="transmembrane region" description="Helical" evidence="1">
    <location>
        <begin position="21"/>
        <end position="42"/>
    </location>
</feature>
<evidence type="ECO:0000313" key="2">
    <source>
        <dbReference type="EMBL" id="AEC00987.1"/>
    </source>
</evidence>
<dbReference type="EMBL" id="CP002637">
    <property type="protein sequence ID" value="AEC00987.1"/>
    <property type="molecule type" value="Genomic_DNA"/>
</dbReference>
<dbReference type="EMBL" id="ACKP02000055">
    <property type="protein sequence ID" value="EEX75990.1"/>
    <property type="molecule type" value="Genomic_DNA"/>
</dbReference>
<keyword evidence="5" id="KW-1185">Reference proteome</keyword>
<organism evidence="3 4">
    <name type="scientific">Selenomonas sputigena (strain ATCC 35185 / DSM 20758 / CCUG 44933 / VPI D19B-28)</name>
    <dbReference type="NCBI Taxonomy" id="546271"/>
    <lineage>
        <taxon>Bacteria</taxon>
        <taxon>Bacillati</taxon>
        <taxon>Bacillota</taxon>
        <taxon>Negativicutes</taxon>
        <taxon>Selenomonadales</taxon>
        <taxon>Selenomonadaceae</taxon>
        <taxon>Selenomonas</taxon>
    </lineage>
</organism>
<sequence length="58" mass="6712">MLLRTMLYFMRCRLQTGTGRRVSVMLGTFILSILAGVIANHISKWLDERENDGDEPRE</sequence>
<reference evidence="3 4" key="1">
    <citation type="submission" date="2009-09" db="EMBL/GenBank/DDBJ databases">
        <authorList>
            <person name="Weinstock G."/>
            <person name="Sodergren E."/>
            <person name="Clifton S."/>
            <person name="Fulton L."/>
            <person name="Fulton B."/>
            <person name="Courtney L."/>
            <person name="Fronick C."/>
            <person name="Harrison M."/>
            <person name="Strong C."/>
            <person name="Farmer C."/>
            <person name="Delahaunty K."/>
            <person name="Markovic C."/>
            <person name="Hall O."/>
            <person name="Minx P."/>
            <person name="Tomlinson C."/>
            <person name="Mitreva M."/>
            <person name="Nelson J."/>
            <person name="Hou S."/>
            <person name="Wollam A."/>
            <person name="Pepin K.H."/>
            <person name="Johnson M."/>
            <person name="Bhonagiri V."/>
            <person name="Nash W.E."/>
            <person name="Warren W."/>
            <person name="Chinwalla A."/>
            <person name="Mardis E.R."/>
            <person name="Wilson R.K."/>
        </authorList>
    </citation>
    <scope>NUCLEOTIDE SEQUENCE [LARGE SCALE GENOMIC DNA]</scope>
    <source>
        <strain evidence="3">ATCC 35185</strain>
        <strain evidence="4">ATCC 35185 / DSM 20758 / VPI D19B-28</strain>
    </source>
</reference>
<dbReference type="Proteomes" id="UP000011124">
    <property type="component" value="Chromosome"/>
</dbReference>
<dbReference type="Proteomes" id="UP000003505">
    <property type="component" value="Unassembled WGS sequence"/>
</dbReference>
<keyword evidence="1" id="KW-1133">Transmembrane helix</keyword>
<evidence type="ECO:0000313" key="5">
    <source>
        <dbReference type="Proteomes" id="UP000011124"/>
    </source>
</evidence>
<gene>
    <name evidence="2" type="ordered locus">Selsp_2038</name>
    <name evidence="3" type="ORF">SELSPUOL_02601</name>
</gene>
<evidence type="ECO:0000313" key="4">
    <source>
        <dbReference type="Proteomes" id="UP000003505"/>
    </source>
</evidence>
<reference evidence="2 5" key="2">
    <citation type="submission" date="2011-04" db="EMBL/GenBank/DDBJ databases">
        <title>The complete genome of Selenomonas sputigena DSM 20758.</title>
        <authorList>
            <consortium name="US DOE Joint Genome Institute (JGI-PGF)"/>
            <person name="Lucas S."/>
            <person name="Copeland A."/>
            <person name="Lapidus A."/>
            <person name="Bruce D."/>
            <person name="Goodwin L."/>
            <person name="Pitluck S."/>
            <person name="Peters L."/>
            <person name="Kyrpides N."/>
            <person name="Mavromatis K."/>
            <person name="Ivanova N."/>
            <person name="Ovchinnikova G."/>
            <person name="Teshima H."/>
            <person name="Detter J.C."/>
            <person name="Tapia R."/>
            <person name="Han C."/>
            <person name="Land M."/>
            <person name="Hauser L."/>
            <person name="Markowitz V."/>
            <person name="Cheng J.-F."/>
            <person name="Hugenholtz P."/>
            <person name="Woyke T."/>
            <person name="Wu D."/>
            <person name="Gronow S."/>
            <person name="Wellnitz S."/>
            <person name="Schneider S."/>
            <person name="Klenk H.-P."/>
            <person name="Eisen J.A."/>
        </authorList>
    </citation>
    <scope>NUCLEOTIDE SEQUENCE [LARGE SCALE GENOMIC DNA]</scope>
    <source>
        <strain evidence="2">ATCC 35185</strain>
        <strain evidence="5">ATCC 35185 / DSM 20758 / VPI D19B-28</strain>
    </source>
</reference>
<dbReference type="HOGENOM" id="CLU_2976749_0_0_9"/>
<dbReference type="AlphaFoldDB" id="C9LYP0"/>
<accession>C9LYP0</accession>
<dbReference type="KEGG" id="ssg:Selsp_2038"/>
<name>C9LYP0_SELS3</name>
<keyword evidence="1" id="KW-0472">Membrane</keyword>
<keyword evidence="1" id="KW-0812">Transmembrane</keyword>
<proteinExistence type="predicted"/>